<dbReference type="EMBL" id="JACHXQ010000001">
    <property type="protein sequence ID" value="MBB3182714.1"/>
    <property type="molecule type" value="Genomic_DNA"/>
</dbReference>
<dbReference type="Proteomes" id="UP000563050">
    <property type="component" value="Unassembled WGS sequence"/>
</dbReference>
<evidence type="ECO:0008006" key="3">
    <source>
        <dbReference type="Google" id="ProtNLM"/>
    </source>
</evidence>
<dbReference type="Pfam" id="PF02810">
    <property type="entry name" value="SEC-C"/>
    <property type="match status" value="1"/>
</dbReference>
<proteinExistence type="predicted"/>
<dbReference type="PANTHER" id="PTHR33747:SF1">
    <property type="entry name" value="ADENYLATE CYCLASE-ASSOCIATED CAP C-TERMINAL DOMAIN-CONTAINING PROTEIN"/>
    <property type="match status" value="1"/>
</dbReference>
<comment type="caution">
    <text evidence="1">The sequence shown here is derived from an EMBL/GenBank/DDBJ whole genome shotgun (WGS) entry which is preliminary data.</text>
</comment>
<dbReference type="Gene3D" id="3.10.450.50">
    <property type="match status" value="1"/>
</dbReference>
<dbReference type="InterPro" id="IPR004027">
    <property type="entry name" value="SEC_C_motif"/>
</dbReference>
<organism evidence="1 2">
    <name type="scientific">Halomonas fontilapidosi</name>
    <dbReference type="NCBI Taxonomy" id="616675"/>
    <lineage>
        <taxon>Bacteria</taxon>
        <taxon>Pseudomonadati</taxon>
        <taxon>Pseudomonadota</taxon>
        <taxon>Gammaproteobacteria</taxon>
        <taxon>Oceanospirillales</taxon>
        <taxon>Halomonadaceae</taxon>
        <taxon>Halomonas</taxon>
    </lineage>
</organism>
<gene>
    <name evidence="1" type="ORF">FHR95_000238</name>
</gene>
<sequence>MKNFIHRETAMPFGAHTTGRSEQEVFNELQQLCSSSGYIYAICHIAIRDSFFAHDSKILSEQLSQRDPQNNLIRTEISTLIGLAIKTDLNLTPPGQGLTKHYVEESERLLKELHQTLSYAFFESLSTDGNKTNPFTKAEVMREPIFYGPESAYIFQYRELAPLKYSNDNGWLVSNKGFSINEAKSVIDGVIQIQNHKVSEAKAKDKYTELDSLNALCVNTHEISALVDLPLSRVENVLECFSTTEKENNNNFNSLNDFNIYNAKPAIKISDDNYLIPQQYSLAEALYESPFFWMAEDSSYCGKASKNRGEFTEKFCSDRLKRVFGSNSVKENIDLFKGNKKVGEIDVLATFGDRAIIVQAKSKRLTIESRKGNDGQLREDFKKSIQGAYDQGLICATQIQDPDTKLKDSTGREIKAQKHYKEIYILCLVSDHYPALTFQSRNFLNYQTTNNILPPIASDIFLLDTLTEFLNTPLYFLSYLNRRTYYSEKFLATHEITILAAHIKRNLWIDEGVNLVSFDDSVSFDLDIAMAVRRDGLPGKPTPEGILTRLRDTYIGKIIKQIEDSRSPSTLDFGFLLLQLSESTVTQLSRNLIVLLEKSRRDHKPHDLTMLFNDGNDGLTIHVTQKNPTESTGKLKDHCVSRKYIHRAKRWYGICIDPASQEVKYGITLDFPWEHNPDLEDLTSDMSEAIPINQAYQKIKKIKKTGRNEPCPCGSGKKYKKCCLK</sequence>
<name>A0A7W5DGX7_9GAMM</name>
<dbReference type="AlphaFoldDB" id="A0A7W5DGX7"/>
<reference evidence="1 2" key="1">
    <citation type="submission" date="2020-08" db="EMBL/GenBank/DDBJ databases">
        <title>Genomic Encyclopedia of Type Strains, Phase III (KMG-III): the genomes of soil and plant-associated and newly described type strains.</title>
        <authorList>
            <person name="Whitman W."/>
        </authorList>
    </citation>
    <scope>NUCLEOTIDE SEQUENCE [LARGE SCALE GENOMIC DNA]</scope>
    <source>
        <strain evidence="1 2">CECT 7341</strain>
    </source>
</reference>
<evidence type="ECO:0000313" key="2">
    <source>
        <dbReference type="Proteomes" id="UP000563050"/>
    </source>
</evidence>
<accession>A0A7W5DGX7</accession>
<dbReference type="RefSeq" id="WP_281380718.1">
    <property type="nucleotide sequence ID" value="NZ_JACHXQ010000001.1"/>
</dbReference>
<dbReference type="SUPFAM" id="SSF103642">
    <property type="entry name" value="Sec-C motif"/>
    <property type="match status" value="1"/>
</dbReference>
<protein>
    <recommendedName>
        <fullName evidence="3">Prepilin peptidase</fullName>
    </recommendedName>
</protein>
<evidence type="ECO:0000313" key="1">
    <source>
        <dbReference type="EMBL" id="MBB3182714.1"/>
    </source>
</evidence>
<dbReference type="PANTHER" id="PTHR33747">
    <property type="entry name" value="UPF0225 PROTEIN SCO1677"/>
    <property type="match status" value="1"/>
</dbReference>
<keyword evidence="2" id="KW-1185">Reference proteome</keyword>